<protein>
    <submittedName>
        <fullName evidence="3">Uncharacterized protein</fullName>
    </submittedName>
</protein>
<feature type="region of interest" description="Disordered" evidence="2">
    <location>
        <begin position="417"/>
        <end position="437"/>
    </location>
</feature>
<dbReference type="PANTHER" id="PTHR34894">
    <property type="entry name" value="SAM-DEPENDENT METHYLTRANSFERASE RSMI, CONSERVED SITE"/>
    <property type="match status" value="1"/>
</dbReference>
<feature type="region of interest" description="Disordered" evidence="2">
    <location>
        <begin position="460"/>
        <end position="480"/>
    </location>
</feature>
<organism evidence="3 4">
    <name type="scientific">Blepharisma stoltei</name>
    <dbReference type="NCBI Taxonomy" id="1481888"/>
    <lineage>
        <taxon>Eukaryota</taxon>
        <taxon>Sar</taxon>
        <taxon>Alveolata</taxon>
        <taxon>Ciliophora</taxon>
        <taxon>Postciliodesmatophora</taxon>
        <taxon>Heterotrichea</taxon>
        <taxon>Heterotrichida</taxon>
        <taxon>Blepharismidae</taxon>
        <taxon>Blepharisma</taxon>
    </lineage>
</organism>
<proteinExistence type="predicted"/>
<feature type="compositionally biased region" description="Polar residues" evidence="2">
    <location>
        <begin position="562"/>
        <end position="587"/>
    </location>
</feature>
<reference evidence="3" key="1">
    <citation type="submission" date="2021-09" db="EMBL/GenBank/DDBJ databases">
        <authorList>
            <consortium name="AG Swart"/>
            <person name="Singh M."/>
            <person name="Singh A."/>
            <person name="Seah K."/>
            <person name="Emmerich C."/>
        </authorList>
    </citation>
    <scope>NUCLEOTIDE SEQUENCE</scope>
    <source>
        <strain evidence="3">ATCC30299</strain>
    </source>
</reference>
<feature type="region of interest" description="Disordered" evidence="2">
    <location>
        <begin position="869"/>
        <end position="893"/>
    </location>
</feature>
<feature type="compositionally biased region" description="Acidic residues" evidence="2">
    <location>
        <begin position="680"/>
        <end position="699"/>
    </location>
</feature>
<keyword evidence="4" id="KW-1185">Reference proteome</keyword>
<dbReference type="EMBL" id="CAJZBQ010000057">
    <property type="protein sequence ID" value="CAG9333710.1"/>
    <property type="molecule type" value="Genomic_DNA"/>
</dbReference>
<feature type="coiled-coil region" evidence="1">
    <location>
        <begin position="605"/>
        <end position="632"/>
    </location>
</feature>
<accession>A0AAU9K1H8</accession>
<feature type="region of interest" description="Disordered" evidence="2">
    <location>
        <begin position="653"/>
        <end position="699"/>
    </location>
</feature>
<comment type="caution">
    <text evidence="3">The sequence shown here is derived from an EMBL/GenBank/DDBJ whole genome shotgun (WGS) entry which is preliminary data.</text>
</comment>
<evidence type="ECO:0000313" key="3">
    <source>
        <dbReference type="EMBL" id="CAG9333710.1"/>
    </source>
</evidence>
<gene>
    <name evidence="3" type="ORF">BSTOLATCC_MIC59526</name>
</gene>
<feature type="compositionally biased region" description="Low complexity" evidence="2">
    <location>
        <begin position="655"/>
        <end position="679"/>
    </location>
</feature>
<feature type="region of interest" description="Disordered" evidence="2">
    <location>
        <begin position="359"/>
        <end position="383"/>
    </location>
</feature>
<feature type="region of interest" description="Disordered" evidence="2">
    <location>
        <begin position="552"/>
        <end position="587"/>
    </location>
</feature>
<feature type="compositionally biased region" description="Basic and acidic residues" evidence="2">
    <location>
        <begin position="552"/>
        <end position="561"/>
    </location>
</feature>
<name>A0AAU9K1H8_9CILI</name>
<dbReference type="Proteomes" id="UP001162131">
    <property type="component" value="Unassembled WGS sequence"/>
</dbReference>
<evidence type="ECO:0000256" key="1">
    <source>
        <dbReference type="SAM" id="Coils"/>
    </source>
</evidence>
<evidence type="ECO:0000313" key="4">
    <source>
        <dbReference type="Proteomes" id="UP001162131"/>
    </source>
</evidence>
<feature type="coiled-coil region" evidence="1">
    <location>
        <begin position="276"/>
        <end position="321"/>
    </location>
</feature>
<dbReference type="PANTHER" id="PTHR34894:SF5">
    <property type="entry name" value="EF-HAND DOMAIN-CONTAINING PROTEIN"/>
    <property type="match status" value="1"/>
</dbReference>
<keyword evidence="1" id="KW-0175">Coiled coil</keyword>
<evidence type="ECO:0000256" key="2">
    <source>
        <dbReference type="SAM" id="MobiDB-lite"/>
    </source>
</evidence>
<sequence length="1294" mass="150142">MRHLYHGISRVDDGVKSPPLVKVKEEEHVLDFLFTKSPKNETKNFRITSPSPKLHKKMSLKPIPVEINDFLKYDKEKNLAFMSIEAKTRDISHLKDKIMFPPIDLKNTQNILPTDIKHLHKLLSNEEPFGCSNPSSPTFLVPTFPCMKEECNEFRLKTQGSRRILRNSSCTIPELHDHEKLDLGNPTGRQDVENLKKWLQLMIEKIIGPNKNIEDVSKSLQKEILLIYTICAKEIIRQVSVHCIERGEILKEVIEALMKIKFLKINRLKEKFRSFEEKWKKEIEGEIEEKRKVREELEGKIAELNENVARKSNSKLRLKAKLNSALKQTELLRKQTLDEMELNRRNTFYGFRSLTPVSNKSLGGNNNSRQRRSSFRASSMCNPPLEEEARGAMYDFENGNMSPISNQPDISDVQIQVSQEPSPEKKTAQNSLLLPSLPQEIKQNAEVSTQWDLNDLEQISTQGSESPNGEKSKVNFSNENQQKSIENLEIIEENEEAEIDINEEEEKFLQIGLTEQDLMKENSNIEELSEINIEERHLPDQNSSEKIIKLKKAEEDEEKNKSFSQMSQNEYKNPDESSPNNGGEDSLSKIIQKNQSKLNFITFLIKKKMIILKNLNKEIAEKKENMQYSSSTDQISMVLPNEENASELQSFFQQSRDNLTSSDLSSDLASGSEQGSDLSENSEDSELINDNDTLEEDKTDEILEIRLQNDVKHEMVPTSKSSRESETLKPLKTGDNKIVKYRKKRRKKTNVNYSKEKVRDKHYVPLDTNETETPKSGKAYDISPVHINDPIMIDDHREIELHSTDKKYTPIANTQINGLDIPMRRLSKRGNTMFLNQSPKPTEDEEKIVQKTNTERHIAEIQKSSTEMQLFRQDTKASRSSNPKQGFQRRKERRLTSTKFKTFHFQKKETIISKKIIHPAIGLLARFLNKKMDWIRKKSTMTRKMVHRLISSIYSSCLTKLMSGQIIEGLVESTYDEFTQRYGNKKSSEKKFIEFISSLFSTIDSKRAVNFMRFIGTAKRISMQNFSKFSFIFYLQAYHSIVTSNKGISVAYDDTVEKAMIPKIRAIEFLNTKLEHIIDKQSHSRISATIEYLSVPDPKKINISGLVETEAVLEIFIEAHEDYQKRINQGLYLLVEATRYNEDKAHLPFEEFLIYARTISPQKYYLARDDIRKWIENFKDDEETSQLEEIFGKCVEKNLLCIGDVHNFYTPKEDLTTEAVLNEMNAGKETMMDIIEKMKEIHEKKWMSLDEEEWTRKLENCQESVKNRNPAEAMLAWKIYKAELLRIYEIIDSS</sequence>